<evidence type="ECO:0000256" key="2">
    <source>
        <dbReference type="PROSITE-ProRule" id="PRU00708"/>
    </source>
</evidence>
<dbReference type="InterPro" id="IPR002885">
    <property type="entry name" value="PPR_rpt"/>
</dbReference>
<evidence type="ECO:0000313" key="3">
    <source>
        <dbReference type="EMBL" id="JAT48939.1"/>
    </source>
</evidence>
<dbReference type="Pfam" id="PF01535">
    <property type="entry name" value="PPR"/>
    <property type="match status" value="1"/>
</dbReference>
<protein>
    <submittedName>
        <fullName evidence="3">Pentatricopeptide repeat-containing protein At3g42630</fullName>
    </submittedName>
</protein>
<accession>A0A1D1Y2S3</accession>
<proteinExistence type="predicted"/>
<reference evidence="3" key="1">
    <citation type="submission" date="2015-07" db="EMBL/GenBank/DDBJ databases">
        <title>Transcriptome Assembly of Anthurium amnicola.</title>
        <authorList>
            <person name="Suzuki J."/>
        </authorList>
    </citation>
    <scope>NUCLEOTIDE SEQUENCE</scope>
</reference>
<dbReference type="InterPro" id="IPR011990">
    <property type="entry name" value="TPR-like_helical_dom_sf"/>
</dbReference>
<dbReference type="Gene3D" id="1.25.40.10">
    <property type="entry name" value="Tetratricopeptide repeat domain"/>
    <property type="match status" value="2"/>
</dbReference>
<sequence length="461" mass="51713">MFDPVCLPPPASVAPSVGSNKYFHAKKTRFSFPLNGIVEFSGARTVPCRMQFNCLSYFLRGVSDPELHPVNGEQMVGARIRGKEGGLDELGDADVATLIRQMGQNGMPDAATRLVRDVRAKGSAMGCATLSALMLCFADKGLFLESRALWVEIINSSFVPGVEVVLRLMDAYGGAGLFDEVARVVREVASREYHFRAEAYSWAVSCLGKAGQLEMMEAVFEEMGSEGVKIDSLTGNAVVKYYSMFGSLAEMETAYGRLKRSRILVEREAIRSMARAYITGRKFYRLGEFLRDVGLGRRNVGNLVWNLLLLSYAAKFKMKSLQREFLRMLEAGFSPDLTTFNIRALAFSRMCMFWDLHLSIDHMKHEGVIPDLVTYGCLVDMYLGRRLGRNLPFVLSKMDAGSDPLVLTDPLVFEAFGKGDFHASSEALLESNGQRRKWSYSKLISMYLKKQFRSNQIFWNY</sequence>
<feature type="repeat" description="PPR" evidence="2">
    <location>
        <begin position="196"/>
        <end position="230"/>
    </location>
</feature>
<organism evidence="3">
    <name type="scientific">Anthurium amnicola</name>
    <dbReference type="NCBI Taxonomy" id="1678845"/>
    <lineage>
        <taxon>Eukaryota</taxon>
        <taxon>Viridiplantae</taxon>
        <taxon>Streptophyta</taxon>
        <taxon>Embryophyta</taxon>
        <taxon>Tracheophyta</taxon>
        <taxon>Spermatophyta</taxon>
        <taxon>Magnoliopsida</taxon>
        <taxon>Liliopsida</taxon>
        <taxon>Araceae</taxon>
        <taxon>Pothoideae</taxon>
        <taxon>Potheae</taxon>
        <taxon>Anthurium</taxon>
    </lineage>
</organism>
<dbReference type="PANTHER" id="PTHR47493">
    <property type="entry name" value="OS08G0520200 PROTEIN"/>
    <property type="match status" value="1"/>
</dbReference>
<dbReference type="NCBIfam" id="TIGR00756">
    <property type="entry name" value="PPR"/>
    <property type="match status" value="1"/>
</dbReference>
<evidence type="ECO:0000256" key="1">
    <source>
        <dbReference type="ARBA" id="ARBA00022737"/>
    </source>
</evidence>
<gene>
    <name evidence="3" type="primary">At3g42630_0</name>
    <name evidence="3" type="ORF">g.80083</name>
</gene>
<dbReference type="AlphaFoldDB" id="A0A1D1Y2S3"/>
<name>A0A1D1Y2S3_9ARAE</name>
<keyword evidence="1" id="KW-0677">Repeat</keyword>
<dbReference type="PANTHER" id="PTHR47493:SF1">
    <property type="entry name" value="OS08G0520200 PROTEIN"/>
    <property type="match status" value="1"/>
</dbReference>
<dbReference type="PROSITE" id="PS51375">
    <property type="entry name" value="PPR"/>
    <property type="match status" value="1"/>
</dbReference>
<dbReference type="EMBL" id="GDJX01018997">
    <property type="protein sequence ID" value="JAT48939.1"/>
    <property type="molecule type" value="Transcribed_RNA"/>
</dbReference>